<protein>
    <recommendedName>
        <fullName evidence="1">Alpha/beta hydrolase fold-3 domain-containing protein</fullName>
    </recommendedName>
</protein>
<dbReference type="OMA" id="SEQEIHI"/>
<name>A0A0U1LSB9_TALIS</name>
<dbReference type="EMBL" id="CVMT01000002">
    <property type="protein sequence ID" value="CRG85648.1"/>
    <property type="molecule type" value="Genomic_DNA"/>
</dbReference>
<dbReference type="InterPro" id="IPR013094">
    <property type="entry name" value="AB_hydrolase_3"/>
</dbReference>
<dbReference type="SUPFAM" id="SSF53474">
    <property type="entry name" value="alpha/beta-Hydrolases"/>
    <property type="match status" value="1"/>
</dbReference>
<gene>
    <name evidence="2" type="ORF">PISL3812_02687</name>
</gene>
<dbReference type="PANTHER" id="PTHR23024:SF643">
    <property type="entry name" value="AB HYDROLASE SUPERFAMILY PROTEIN B1A11.02"/>
    <property type="match status" value="1"/>
</dbReference>
<dbReference type="InterPro" id="IPR050466">
    <property type="entry name" value="Carboxylest/Gibb_receptor"/>
</dbReference>
<dbReference type="OrthoDB" id="408631at2759"/>
<evidence type="ECO:0000259" key="1">
    <source>
        <dbReference type="Pfam" id="PF07859"/>
    </source>
</evidence>
<proteinExistence type="predicted"/>
<evidence type="ECO:0000313" key="2">
    <source>
        <dbReference type="EMBL" id="CRG85648.1"/>
    </source>
</evidence>
<dbReference type="AlphaFoldDB" id="A0A0U1LSB9"/>
<accession>A0A0U1LSB9</accession>
<dbReference type="STRING" id="28573.A0A0U1LSB9"/>
<dbReference type="InterPro" id="IPR029058">
    <property type="entry name" value="AB_hydrolase_fold"/>
</dbReference>
<evidence type="ECO:0000313" key="3">
    <source>
        <dbReference type="Proteomes" id="UP000054383"/>
    </source>
</evidence>
<keyword evidence="3" id="KW-1185">Reference proteome</keyword>
<reference evidence="2 3" key="1">
    <citation type="submission" date="2015-04" db="EMBL/GenBank/DDBJ databases">
        <authorList>
            <person name="Syromyatnikov M.Y."/>
            <person name="Popov V.N."/>
        </authorList>
    </citation>
    <scope>NUCLEOTIDE SEQUENCE [LARGE SCALE GENOMIC DNA]</scope>
    <source>
        <strain evidence="2">WF-38-12</strain>
    </source>
</reference>
<dbReference type="PANTHER" id="PTHR23024">
    <property type="entry name" value="ARYLACETAMIDE DEACETYLASE"/>
    <property type="match status" value="1"/>
</dbReference>
<feature type="domain" description="Alpha/beta hydrolase fold-3" evidence="1">
    <location>
        <begin position="96"/>
        <end position="313"/>
    </location>
</feature>
<dbReference type="Gene3D" id="3.40.50.1820">
    <property type="entry name" value="alpha/beta hydrolase"/>
    <property type="match status" value="1"/>
</dbReference>
<organism evidence="2 3">
    <name type="scientific">Talaromyces islandicus</name>
    <name type="common">Penicillium islandicum</name>
    <dbReference type="NCBI Taxonomy" id="28573"/>
    <lineage>
        <taxon>Eukaryota</taxon>
        <taxon>Fungi</taxon>
        <taxon>Dikarya</taxon>
        <taxon>Ascomycota</taxon>
        <taxon>Pezizomycotina</taxon>
        <taxon>Eurotiomycetes</taxon>
        <taxon>Eurotiomycetidae</taxon>
        <taxon>Eurotiales</taxon>
        <taxon>Trichocomaceae</taxon>
        <taxon>Talaromyces</taxon>
        <taxon>Talaromyces sect. Islandici</taxon>
    </lineage>
</organism>
<dbReference type="Pfam" id="PF07859">
    <property type="entry name" value="Abhydrolase_3"/>
    <property type="match status" value="1"/>
</dbReference>
<dbReference type="GO" id="GO:0016787">
    <property type="term" value="F:hydrolase activity"/>
    <property type="evidence" value="ECO:0007669"/>
    <property type="project" value="InterPro"/>
</dbReference>
<dbReference type="Proteomes" id="UP000054383">
    <property type="component" value="Unassembled WGS sequence"/>
</dbReference>
<sequence>MWKPGDPAMSVIDPDWVKYSKDKPLLELTESAILAASNARVSGVQKQDSLSSAVSPFHDPKILQEDHDIPTRDGTTRIRVYRLKTSVDSQHRGPLIVIYHAGGFCLGNYTMADADASRFCRRFSATCVSVDYRLAPEHQFPAAAHDAWDSFKWVVANYDGPLLTADPAQGFLLSGMSAGGTLAGVVSHLARDQNISPRLTGVHMTVPGLIQRGAIPEKWKDELLSFEQNRNAPILNLVGVDLLARSYNADMYSPLHNVLLNPNGHADLPPHFIQVAGLDPVRDTGIIYERELREGHRIPTRITVYVGQPHAFWTFLPEMPASVKYNEDVVNGVEWLLSRPQ</sequence>